<keyword evidence="1 4" id="KW-0328">Glycosyltransferase</keyword>
<evidence type="ECO:0000313" key="4">
    <source>
        <dbReference type="EMBL" id="MDT0407411.1"/>
    </source>
</evidence>
<evidence type="ECO:0000256" key="2">
    <source>
        <dbReference type="ARBA" id="ARBA00022679"/>
    </source>
</evidence>
<dbReference type="EMBL" id="JAVRFB010000669">
    <property type="protein sequence ID" value="MDT0407411.1"/>
    <property type="molecule type" value="Genomic_DNA"/>
</dbReference>
<evidence type="ECO:0000313" key="5">
    <source>
        <dbReference type="Proteomes" id="UP001180503"/>
    </source>
</evidence>
<comment type="caution">
    <text evidence="4">The sequence shown here is derived from an EMBL/GenBank/DDBJ whole genome shotgun (WGS) entry which is preliminary data.</text>
</comment>
<feature type="non-terminal residue" evidence="4">
    <location>
        <position position="128"/>
    </location>
</feature>
<dbReference type="InterPro" id="IPR028098">
    <property type="entry name" value="Glyco_trans_4-like_N"/>
</dbReference>
<dbReference type="CDD" id="cd03801">
    <property type="entry name" value="GT4_PimA-like"/>
    <property type="match status" value="1"/>
</dbReference>
<keyword evidence="2 4" id="KW-0808">Transferase</keyword>
<dbReference type="EC" id="2.4.-.-" evidence="4"/>
<dbReference type="Pfam" id="PF13439">
    <property type="entry name" value="Glyco_transf_4"/>
    <property type="match status" value="1"/>
</dbReference>
<sequence length="128" mass="14249">DWLVAHPAIALAEFFDVPLVSTIHATEAGRHSGWVSGPISRQVHAVESWLVRESDSLITCSASMSDEITELFGPELSEIRVIRNGIDADLWPFAPRRPRQGPPELLYLGRLEYEKGVHDAIAALPRIR</sequence>
<dbReference type="SUPFAM" id="SSF53756">
    <property type="entry name" value="UDP-Glycosyltransferase/glycogen phosphorylase"/>
    <property type="match status" value="1"/>
</dbReference>
<protein>
    <submittedName>
        <fullName evidence="4">Glycosyltransferase family 4 protein</fullName>
        <ecNumber evidence="4">2.4.-.-</ecNumber>
    </submittedName>
</protein>
<dbReference type="Proteomes" id="UP001180503">
    <property type="component" value="Unassembled WGS sequence"/>
</dbReference>
<reference evidence="5" key="1">
    <citation type="submission" date="2023-07" db="EMBL/GenBank/DDBJ databases">
        <title>30 novel species of actinomycetes from the DSMZ collection.</title>
        <authorList>
            <person name="Nouioui I."/>
        </authorList>
    </citation>
    <scope>NUCLEOTIDE SEQUENCE [LARGE SCALE GENOMIC DNA]</scope>
    <source>
        <strain evidence="5">DSM 41635</strain>
    </source>
</reference>
<feature type="domain" description="Glycosyltransferase subfamily 4-like N-terminal" evidence="3">
    <location>
        <begin position="8"/>
        <end position="89"/>
    </location>
</feature>
<evidence type="ECO:0000259" key="3">
    <source>
        <dbReference type="Pfam" id="PF13439"/>
    </source>
</evidence>
<dbReference type="RefSeq" id="WP_311711983.1">
    <property type="nucleotide sequence ID" value="NZ_JAVRFB010000669.1"/>
</dbReference>
<dbReference type="Gene3D" id="3.40.50.2000">
    <property type="entry name" value="Glycogen Phosphorylase B"/>
    <property type="match status" value="1"/>
</dbReference>
<proteinExistence type="predicted"/>
<organism evidence="4 5">
    <name type="scientific">Streptomyces edwardsiae</name>
    <dbReference type="NCBI Taxonomy" id="3075527"/>
    <lineage>
        <taxon>Bacteria</taxon>
        <taxon>Bacillati</taxon>
        <taxon>Actinomycetota</taxon>
        <taxon>Actinomycetes</taxon>
        <taxon>Kitasatosporales</taxon>
        <taxon>Streptomycetaceae</taxon>
        <taxon>Streptomyces</taxon>
    </lineage>
</organism>
<gene>
    <name evidence="4" type="ORF">RM528_36835</name>
</gene>
<evidence type="ECO:0000256" key="1">
    <source>
        <dbReference type="ARBA" id="ARBA00022676"/>
    </source>
</evidence>
<name>A0ABU2QSI9_9ACTN</name>
<accession>A0ABU2QSI9</accession>
<feature type="non-terminal residue" evidence="4">
    <location>
        <position position="1"/>
    </location>
</feature>
<dbReference type="GO" id="GO:0016757">
    <property type="term" value="F:glycosyltransferase activity"/>
    <property type="evidence" value="ECO:0007669"/>
    <property type="project" value="UniProtKB-KW"/>
</dbReference>